<dbReference type="OrthoDB" id="19903at2759"/>
<reference evidence="6" key="1">
    <citation type="submission" date="2025-08" db="UniProtKB">
        <authorList>
            <consortium name="RefSeq"/>
        </authorList>
    </citation>
    <scope>IDENTIFICATION</scope>
    <source>
        <tissue evidence="6">Epidermis and Blubber</tissue>
    </source>
</reference>
<dbReference type="PROSITE" id="PS00022">
    <property type="entry name" value="EGF_1"/>
    <property type="match status" value="1"/>
</dbReference>
<dbReference type="AlphaFoldDB" id="A0A8B8YIK9"/>
<feature type="signal peptide" evidence="3">
    <location>
        <begin position="1"/>
        <end position="22"/>
    </location>
</feature>
<keyword evidence="3" id="KW-0732">Signal</keyword>
<comment type="caution">
    <text evidence="1">Lacks conserved residue(s) required for the propagation of feature annotation.</text>
</comment>
<dbReference type="KEGG" id="bmus:118901776"/>
<gene>
    <name evidence="6" type="primary">CRELD2</name>
</gene>
<sequence>MRPPAPAVLGLLLLMLLSPGEATKKPTPCKRCRELVDKFNQGMVDTAKKNFGGGNTAWEEKTLSKYEFSEVRLLEIMEGLCGTSDFECNQLLEEHEGLLETWWLRLKKKYPDLFEWFCVKTLKVCCAPGTYGPDCLACQGGSERPCSGNGHCSGDGSRQGDGSCQCHPGYRGPLCADCMDGYFNSLRNETHSTCSAPNFRNALCVEFTPETGSPRTDGCATSAFQPVTSPARRARAPPTETAASAKRAGHGRATPAWLCRPLQMWTNAQWSRPPARTSSTARTSTAPSCARNVILPAWDAQGRVLDSVKSAFPATRKRAASAQVSGRICVQLRGGNLPRDHVHWWGRDPRLQTPILMCPGAWGPSEGLQAPAGRPPRQSSPAGTRLENHRAPPSRLPGPSLLPAPDGLALGLLLNAPLCLLSLMGWFHLCAFCVGVNHDA</sequence>
<dbReference type="Proteomes" id="UP000694857">
    <property type="component" value="Chromosome 10"/>
</dbReference>
<keyword evidence="1" id="KW-0245">EGF-like domain</keyword>
<accession>A0A8B8YIK9</accession>
<evidence type="ECO:0000256" key="3">
    <source>
        <dbReference type="SAM" id="SignalP"/>
    </source>
</evidence>
<organism evidence="5 6">
    <name type="scientific">Balaenoptera musculus</name>
    <name type="common">Blue whale</name>
    <dbReference type="NCBI Taxonomy" id="9771"/>
    <lineage>
        <taxon>Eukaryota</taxon>
        <taxon>Metazoa</taxon>
        <taxon>Chordata</taxon>
        <taxon>Craniata</taxon>
        <taxon>Vertebrata</taxon>
        <taxon>Euteleostomi</taxon>
        <taxon>Mammalia</taxon>
        <taxon>Eutheria</taxon>
        <taxon>Laurasiatheria</taxon>
        <taxon>Artiodactyla</taxon>
        <taxon>Whippomorpha</taxon>
        <taxon>Cetacea</taxon>
        <taxon>Mysticeti</taxon>
        <taxon>Balaenopteridae</taxon>
        <taxon>Balaenoptera</taxon>
    </lineage>
</organism>
<feature type="compositionally biased region" description="Low complexity" evidence="2">
    <location>
        <begin position="228"/>
        <end position="245"/>
    </location>
</feature>
<dbReference type="RefSeq" id="XP_036721251.1">
    <property type="nucleotide sequence ID" value="XM_036865356.1"/>
</dbReference>
<dbReference type="CDD" id="cd00055">
    <property type="entry name" value="EGF_Lam"/>
    <property type="match status" value="1"/>
</dbReference>
<feature type="region of interest" description="Disordered" evidence="2">
    <location>
        <begin position="366"/>
        <end position="399"/>
    </location>
</feature>
<proteinExistence type="predicted"/>
<dbReference type="PROSITE" id="PS50026">
    <property type="entry name" value="EGF_3"/>
    <property type="match status" value="1"/>
</dbReference>
<dbReference type="InterPro" id="IPR002049">
    <property type="entry name" value="LE_dom"/>
</dbReference>
<keyword evidence="6" id="KW-0413">Isomerase</keyword>
<feature type="domain" description="EGF-like" evidence="4">
    <location>
        <begin position="134"/>
        <end position="176"/>
    </location>
</feature>
<keyword evidence="1" id="KW-1015">Disulfide bond</keyword>
<evidence type="ECO:0000256" key="1">
    <source>
        <dbReference type="PROSITE-ProRule" id="PRU00076"/>
    </source>
</evidence>
<evidence type="ECO:0000259" key="4">
    <source>
        <dbReference type="PROSITE" id="PS50026"/>
    </source>
</evidence>
<dbReference type="CTD" id="79174"/>
<evidence type="ECO:0000313" key="5">
    <source>
        <dbReference type="Proteomes" id="UP000694857"/>
    </source>
</evidence>
<feature type="chain" id="PRO_5034173536" evidence="3">
    <location>
        <begin position="23"/>
        <end position="440"/>
    </location>
</feature>
<name>A0A8B8YIK9_BALMU</name>
<evidence type="ECO:0000313" key="6">
    <source>
        <dbReference type="RefSeq" id="XP_036721251.1"/>
    </source>
</evidence>
<keyword evidence="5" id="KW-1185">Reference proteome</keyword>
<feature type="region of interest" description="Disordered" evidence="2">
    <location>
        <begin position="228"/>
        <end position="247"/>
    </location>
</feature>
<dbReference type="PROSITE" id="PS01248">
    <property type="entry name" value="EGF_LAM_1"/>
    <property type="match status" value="1"/>
</dbReference>
<dbReference type="GO" id="GO:0016853">
    <property type="term" value="F:isomerase activity"/>
    <property type="evidence" value="ECO:0007669"/>
    <property type="project" value="UniProtKB-KW"/>
</dbReference>
<evidence type="ECO:0000256" key="2">
    <source>
        <dbReference type="SAM" id="MobiDB-lite"/>
    </source>
</evidence>
<feature type="disulfide bond" evidence="1">
    <location>
        <begin position="166"/>
        <end position="175"/>
    </location>
</feature>
<protein>
    <submittedName>
        <fullName evidence="6">Protein disulfide isomerase CRELD2 isoform X1</fullName>
    </submittedName>
</protein>
<dbReference type="GeneID" id="118901776"/>
<dbReference type="InterPro" id="IPR000742">
    <property type="entry name" value="EGF"/>
</dbReference>